<dbReference type="RefSeq" id="WP_176132748.1">
    <property type="nucleotide sequence ID" value="NZ_FUYY01000003.1"/>
</dbReference>
<keyword evidence="1 4" id="KW-0413">Isomerase</keyword>
<evidence type="ECO:0000256" key="2">
    <source>
        <dbReference type="ARBA" id="ARBA00038209"/>
    </source>
</evidence>
<evidence type="ECO:0000259" key="5">
    <source>
        <dbReference type="Pfam" id="PF02350"/>
    </source>
</evidence>
<dbReference type="EMBL" id="FUYY01000003">
    <property type="protein sequence ID" value="SKB60246.1"/>
    <property type="molecule type" value="Genomic_DNA"/>
</dbReference>
<dbReference type="GO" id="GO:0008761">
    <property type="term" value="F:UDP-N-acetylglucosamine 2-epimerase activity"/>
    <property type="evidence" value="ECO:0007669"/>
    <property type="project" value="UniProtKB-EC"/>
</dbReference>
<name>A0A1T5CLL5_9FLAO</name>
<sequence>MKILLCFGTRPEAIKMAPVISALKNNHLEYSVCVTGQHREMLDQVLDFFEIKPDFDLKLMQKEQGLNSLSALILEKADVILQEAKPDLILVQGDTTTAFIAALAAFNRGIKIGHIEAGLRTQNLHSPFPEEANRQLISRITDFYFVPTDFNRNNLLREGISANKIFTTGNTVIDALRMAEEKLKSGYENDELKKLKGLLNKNKKLLLVTGHRRESFGGGLEEVCKGLRKFAERKDVQIIFPVHLNPQVRRKVFEILGKHPNIHLIDPVSYPSFVWLMMQASTIISDSGGIQEEAPSLKKPVLVTREFTEREEAVIAGFSTVVGASEEMLLKKLEELLENPPDFTGVQNPYGDGTGAQKIVEIIKKQNA</sequence>
<protein>
    <recommendedName>
        <fullName evidence="3">UDP-N-acetylglucosamine 2-epimerase (non-hydrolyzing)</fullName>
        <ecNumber evidence="3">5.1.3.14</ecNumber>
    </recommendedName>
</protein>
<evidence type="ECO:0000256" key="3">
    <source>
        <dbReference type="ARBA" id="ARBA00038858"/>
    </source>
</evidence>
<accession>A0A1T5CLL5</accession>
<dbReference type="EC" id="5.1.3.14" evidence="3"/>
<dbReference type="CDD" id="cd03786">
    <property type="entry name" value="GTB_UDP-GlcNAc_2-Epimerase"/>
    <property type="match status" value="1"/>
</dbReference>
<comment type="similarity">
    <text evidence="2 4">Belongs to the UDP-N-acetylglucosamine 2-epimerase family.</text>
</comment>
<dbReference type="NCBIfam" id="TIGR00236">
    <property type="entry name" value="wecB"/>
    <property type="match status" value="1"/>
</dbReference>
<dbReference type="PANTHER" id="PTHR43174">
    <property type="entry name" value="UDP-N-ACETYLGLUCOSAMINE 2-EPIMERASE"/>
    <property type="match status" value="1"/>
</dbReference>
<dbReference type="Gene3D" id="3.40.50.2000">
    <property type="entry name" value="Glycogen Phosphorylase B"/>
    <property type="match status" value="2"/>
</dbReference>
<dbReference type="SUPFAM" id="SSF53756">
    <property type="entry name" value="UDP-Glycosyltransferase/glycogen phosphorylase"/>
    <property type="match status" value="1"/>
</dbReference>
<evidence type="ECO:0000313" key="6">
    <source>
        <dbReference type="EMBL" id="SKB60246.1"/>
    </source>
</evidence>
<organism evidence="6 7">
    <name type="scientific">Salegentibacter holothuriorum</name>
    <dbReference type="NCBI Taxonomy" id="241145"/>
    <lineage>
        <taxon>Bacteria</taxon>
        <taxon>Pseudomonadati</taxon>
        <taxon>Bacteroidota</taxon>
        <taxon>Flavobacteriia</taxon>
        <taxon>Flavobacteriales</taxon>
        <taxon>Flavobacteriaceae</taxon>
        <taxon>Salegentibacter</taxon>
    </lineage>
</organism>
<dbReference type="Pfam" id="PF02350">
    <property type="entry name" value="Epimerase_2"/>
    <property type="match status" value="1"/>
</dbReference>
<evidence type="ECO:0000256" key="1">
    <source>
        <dbReference type="ARBA" id="ARBA00023235"/>
    </source>
</evidence>
<dbReference type="InterPro" id="IPR029767">
    <property type="entry name" value="WecB-like"/>
</dbReference>
<dbReference type="STRING" id="241145.SAMN05660776_2025"/>
<proteinExistence type="inferred from homology"/>
<dbReference type="PANTHER" id="PTHR43174:SF2">
    <property type="entry name" value="UDP-N-ACETYLGLUCOSAMINE 2-EPIMERASE"/>
    <property type="match status" value="1"/>
</dbReference>
<feature type="domain" description="UDP-N-acetylglucosamine 2-epimerase" evidence="5">
    <location>
        <begin position="24"/>
        <end position="364"/>
    </location>
</feature>
<reference evidence="7" key="1">
    <citation type="submission" date="2017-02" db="EMBL/GenBank/DDBJ databases">
        <authorList>
            <person name="Varghese N."/>
            <person name="Submissions S."/>
        </authorList>
    </citation>
    <scope>NUCLEOTIDE SEQUENCE [LARGE SCALE GENOMIC DNA]</scope>
    <source>
        <strain evidence="7">DSM 23405</strain>
    </source>
</reference>
<dbReference type="InterPro" id="IPR003331">
    <property type="entry name" value="UDP_GlcNAc_Epimerase_2_dom"/>
</dbReference>
<evidence type="ECO:0000256" key="4">
    <source>
        <dbReference type="RuleBase" id="RU003513"/>
    </source>
</evidence>
<dbReference type="Proteomes" id="UP000190230">
    <property type="component" value="Unassembled WGS sequence"/>
</dbReference>
<evidence type="ECO:0000313" key="7">
    <source>
        <dbReference type="Proteomes" id="UP000190230"/>
    </source>
</evidence>
<keyword evidence="7" id="KW-1185">Reference proteome</keyword>
<gene>
    <name evidence="6" type="ORF">SAMN05660776_2025</name>
</gene>
<dbReference type="AlphaFoldDB" id="A0A1T5CLL5"/>